<protein>
    <submittedName>
        <fullName evidence="12">Interleukin 12 receptor subunit beta 2</fullName>
    </submittedName>
</protein>
<evidence type="ECO:0000256" key="4">
    <source>
        <dbReference type="ARBA" id="ARBA00022729"/>
    </source>
</evidence>
<dbReference type="Proteomes" id="UP000694556">
    <property type="component" value="Chromosome 8"/>
</dbReference>
<evidence type="ECO:0000256" key="5">
    <source>
        <dbReference type="ARBA" id="ARBA00022737"/>
    </source>
</evidence>
<dbReference type="Pfam" id="PF00041">
    <property type="entry name" value="fn3"/>
    <property type="match status" value="1"/>
</dbReference>
<dbReference type="Ensembl" id="ENSCMMT00000000496.1">
    <property type="protein sequence ID" value="ENSCMMP00000000430.1"/>
    <property type="gene ID" value="ENSCMMG00000000321.1"/>
</dbReference>
<dbReference type="PROSITE" id="PS01353">
    <property type="entry name" value="HEMATOPO_REC_L_F2"/>
    <property type="match status" value="1"/>
</dbReference>
<keyword evidence="3" id="KW-0812">Transmembrane</keyword>
<comment type="subcellular location">
    <subcellularLocation>
        <location evidence="1">Membrane</location>
        <topology evidence="1">Single-pass type I membrane protein</topology>
    </subcellularLocation>
</comment>
<keyword evidence="5" id="KW-0677">Repeat</keyword>
<dbReference type="GO" id="GO:0004896">
    <property type="term" value="F:cytokine receptor activity"/>
    <property type="evidence" value="ECO:0007669"/>
    <property type="project" value="InterPro"/>
</dbReference>
<reference evidence="12" key="1">
    <citation type="submission" date="2018-09" db="EMBL/GenBank/DDBJ databases">
        <title>Common duck and Muscovy duck high density SNP chip.</title>
        <authorList>
            <person name="Vignal A."/>
            <person name="Thebault N."/>
            <person name="Warren W.C."/>
        </authorList>
    </citation>
    <scope>NUCLEOTIDE SEQUENCE [LARGE SCALE GENOMIC DNA]</scope>
</reference>
<evidence type="ECO:0000256" key="2">
    <source>
        <dbReference type="ARBA" id="ARBA00008921"/>
    </source>
</evidence>
<keyword evidence="8" id="KW-1015">Disulfide bond</keyword>
<comment type="similarity">
    <text evidence="2">Belongs to the type I cytokine receptor family. Type 2 subfamily.</text>
</comment>
<evidence type="ECO:0000256" key="9">
    <source>
        <dbReference type="ARBA" id="ARBA00023170"/>
    </source>
</evidence>
<dbReference type="InterPro" id="IPR036116">
    <property type="entry name" value="FN3_sf"/>
</dbReference>
<keyword evidence="4" id="KW-0732">Signal</keyword>
<dbReference type="SMART" id="SM00060">
    <property type="entry name" value="FN3"/>
    <property type="match status" value="4"/>
</dbReference>
<dbReference type="InterPro" id="IPR013783">
    <property type="entry name" value="Ig-like_fold"/>
</dbReference>
<evidence type="ECO:0000313" key="12">
    <source>
        <dbReference type="Ensembl" id="ENSCMMP00000000430.1"/>
    </source>
</evidence>
<evidence type="ECO:0000256" key="10">
    <source>
        <dbReference type="ARBA" id="ARBA00023180"/>
    </source>
</evidence>
<evidence type="ECO:0000256" key="1">
    <source>
        <dbReference type="ARBA" id="ARBA00004479"/>
    </source>
</evidence>
<evidence type="ECO:0000256" key="6">
    <source>
        <dbReference type="ARBA" id="ARBA00022989"/>
    </source>
</evidence>
<keyword evidence="13" id="KW-1185">Reference proteome</keyword>
<dbReference type="SUPFAM" id="SSF49265">
    <property type="entry name" value="Fibronectin type III"/>
    <property type="match status" value="3"/>
</dbReference>
<keyword evidence="10" id="KW-0325">Glycoprotein</keyword>
<evidence type="ECO:0000256" key="8">
    <source>
        <dbReference type="ARBA" id="ARBA00023157"/>
    </source>
</evidence>
<dbReference type="FunFam" id="2.60.40.10:FF:003060">
    <property type="entry name" value="Interleukin 12 receptor subunit beta 2"/>
    <property type="match status" value="1"/>
</dbReference>
<keyword evidence="6" id="KW-1133">Transmembrane helix</keyword>
<dbReference type="Gene3D" id="2.60.40.10">
    <property type="entry name" value="Immunoglobulins"/>
    <property type="match status" value="5"/>
</dbReference>
<dbReference type="AlphaFoldDB" id="A0A8C3B5T4"/>
<dbReference type="InterPro" id="IPR003961">
    <property type="entry name" value="FN3_dom"/>
</dbReference>
<evidence type="ECO:0000313" key="13">
    <source>
        <dbReference type="Proteomes" id="UP000694556"/>
    </source>
</evidence>
<reference evidence="12" key="2">
    <citation type="submission" date="2025-08" db="UniProtKB">
        <authorList>
            <consortium name="Ensembl"/>
        </authorList>
    </citation>
    <scope>IDENTIFICATION</scope>
</reference>
<keyword evidence="9" id="KW-0675">Receptor</keyword>
<evidence type="ECO:0000256" key="3">
    <source>
        <dbReference type="ARBA" id="ARBA00022692"/>
    </source>
</evidence>
<dbReference type="InterPro" id="IPR052672">
    <property type="entry name" value="Type1_Cytokine_Rcpt_Type2"/>
</dbReference>
<dbReference type="InterPro" id="IPR003529">
    <property type="entry name" value="Hematopoietin_rcpt_Gp130_CS"/>
</dbReference>
<dbReference type="PANTHER" id="PTHR48423">
    <property type="entry name" value="INTERLEUKIN-27 RECEPTOR SUBUNIT ALPHA"/>
    <property type="match status" value="1"/>
</dbReference>
<evidence type="ECO:0000259" key="11">
    <source>
        <dbReference type="PROSITE" id="PS50853"/>
    </source>
</evidence>
<feature type="domain" description="Fibronectin type-III" evidence="11">
    <location>
        <begin position="458"/>
        <end position="557"/>
    </location>
</feature>
<sequence length="759" mass="84444">MTANSASHVQPGTNITLSCQLKQLKYNEQCKIAIFFNSSELIINYGTSVSTKFQVLTFGKHMFTCKIVCEYKKKLICGVDIMSGNPPDQPRNVSCIQYGTDGSPTCTWDKGRLTYINTTYVIQLSDGTDIFCFLEENLSNKFGSLVLSKKLNFDSTYTVVVAASNELGSAFSQPLMFMLIDIGKCITYLRYLSTLFLCKFNIICPLSPLKVENVNSENFSLYGLEPHTEYEFQVSCKIHPERGLWSNWSAFQTQTPEAVPTGLLDVWYKMQDVDSQTQNISLFWKALSKSEAKGRIRQYTVTFEALNRGGSKPEVTTQTSYTRTTAKMDYKITVTADNSRGSSPPAVITTDLGIRDLPPPQKVSAIPMGNGSIFVSWKPPDKSTAFINGYVVEWMDTHRKKSLAPPPTWIKLVASNLSTVISEHIKDNVCYDISVFALYQDRAGQVASVRGYSREKAPSAGPQMYTTPQTNGVLVSWEDIPSHQQMGCITAYNIYLRKKDSEVAPAVYAISNATSQREFYITNLQRGENYILWMTASTAAGESPWGNRELPSAVALAGIGILAFNFTRSICRLYSLLSATVPQWHNKAIPDPANATWAKSYAAVKVNHAFLLLLIPPSSAEKAIRALYLIFGKVHGRENHHWQSESSFGKQESEYKALPSTTDGDSYDHQLPYLYRRMAEVTEQMQTASEYLANPIADRAPGYLPAGILAPATDTAAEQQELECSPISVFPTTFLTPVFSYGGKLNLDTVRLNCSSFTR</sequence>
<feature type="domain" description="Fibronectin type-III" evidence="11">
    <location>
        <begin position="359"/>
        <end position="457"/>
    </location>
</feature>
<name>A0A8C3B5T4_CAIMO</name>
<proteinExistence type="inferred from homology"/>
<keyword evidence="7" id="KW-0472">Membrane</keyword>
<evidence type="ECO:0000256" key="7">
    <source>
        <dbReference type="ARBA" id="ARBA00023136"/>
    </source>
</evidence>
<dbReference type="PROSITE" id="PS50853">
    <property type="entry name" value="FN3"/>
    <property type="match status" value="2"/>
</dbReference>
<dbReference type="CDD" id="cd00063">
    <property type="entry name" value="FN3"/>
    <property type="match status" value="3"/>
</dbReference>
<organism evidence="12 13">
    <name type="scientific">Cairina moschata</name>
    <name type="common">Muscovy duck</name>
    <dbReference type="NCBI Taxonomy" id="8855"/>
    <lineage>
        <taxon>Eukaryota</taxon>
        <taxon>Metazoa</taxon>
        <taxon>Chordata</taxon>
        <taxon>Craniata</taxon>
        <taxon>Vertebrata</taxon>
        <taxon>Euteleostomi</taxon>
        <taxon>Archelosauria</taxon>
        <taxon>Archosauria</taxon>
        <taxon>Dinosauria</taxon>
        <taxon>Saurischia</taxon>
        <taxon>Theropoda</taxon>
        <taxon>Coelurosauria</taxon>
        <taxon>Aves</taxon>
        <taxon>Neognathae</taxon>
        <taxon>Galloanserae</taxon>
        <taxon>Anseriformes</taxon>
        <taxon>Anatidae</taxon>
        <taxon>Anatinae</taxon>
        <taxon>Cairina</taxon>
    </lineage>
</organism>
<dbReference type="GO" id="GO:0005886">
    <property type="term" value="C:plasma membrane"/>
    <property type="evidence" value="ECO:0007669"/>
    <property type="project" value="UniProtKB-ARBA"/>
</dbReference>
<dbReference type="PANTHER" id="PTHR48423:SF1">
    <property type="entry name" value="INTERLEUKIN-27 RECEPTOR SUBUNIT ALPHA"/>
    <property type="match status" value="1"/>
</dbReference>
<accession>A0A8C3B5T4</accession>
<reference evidence="12" key="3">
    <citation type="submission" date="2025-09" db="UniProtKB">
        <authorList>
            <consortium name="Ensembl"/>
        </authorList>
    </citation>
    <scope>IDENTIFICATION</scope>
</reference>